<name>A0ABQ5QZF9_9ACTN</name>
<evidence type="ECO:0000313" key="1">
    <source>
        <dbReference type="EMBL" id="GLH99941.1"/>
    </source>
</evidence>
<protein>
    <recommendedName>
        <fullName evidence="3">SMODS and SLOG-associating 2TM effector domain-containing protein</fullName>
    </recommendedName>
</protein>
<sequence length="163" mass="18187">MMTESTDEPVWVECGVTEADLARLRATYPGAGRLVERICHNDRSMATDALFHLKNEICHQGMAISAATPIVLPFLIALLSCRALSVRVELFQLVRQVAQASTAWRRAADDAGSIYADNYQEKVDWEVAVDRIFGESRSKFEALRRDSDAAIGQFADELVARIR</sequence>
<gene>
    <name evidence="1" type="ORF">Pa4123_52170</name>
</gene>
<dbReference type="EMBL" id="BSDI01000029">
    <property type="protein sequence ID" value="GLH99941.1"/>
    <property type="molecule type" value="Genomic_DNA"/>
</dbReference>
<proteinExistence type="predicted"/>
<organism evidence="1 2">
    <name type="scientific">Phytohabitans aurantiacus</name>
    <dbReference type="NCBI Taxonomy" id="3016789"/>
    <lineage>
        <taxon>Bacteria</taxon>
        <taxon>Bacillati</taxon>
        <taxon>Actinomycetota</taxon>
        <taxon>Actinomycetes</taxon>
        <taxon>Micromonosporales</taxon>
        <taxon>Micromonosporaceae</taxon>
    </lineage>
</organism>
<accession>A0ABQ5QZF9</accession>
<evidence type="ECO:0008006" key="3">
    <source>
        <dbReference type="Google" id="ProtNLM"/>
    </source>
</evidence>
<dbReference type="Proteomes" id="UP001144280">
    <property type="component" value="Unassembled WGS sequence"/>
</dbReference>
<comment type="caution">
    <text evidence="1">The sequence shown here is derived from an EMBL/GenBank/DDBJ whole genome shotgun (WGS) entry which is preliminary data.</text>
</comment>
<evidence type="ECO:0000313" key="2">
    <source>
        <dbReference type="Proteomes" id="UP001144280"/>
    </source>
</evidence>
<keyword evidence="2" id="KW-1185">Reference proteome</keyword>
<reference evidence="1" key="1">
    <citation type="submission" date="2022-12" db="EMBL/GenBank/DDBJ databases">
        <title>New Phytohabitans aurantiacus sp. RD004123 nov., an actinomycete isolated from soil.</title>
        <authorList>
            <person name="Triningsih D.W."/>
            <person name="Harunari E."/>
            <person name="Igarashi Y."/>
        </authorList>
    </citation>
    <scope>NUCLEOTIDE SEQUENCE</scope>
    <source>
        <strain evidence="1">RD004123</strain>
    </source>
</reference>